<evidence type="ECO:0000313" key="2">
    <source>
        <dbReference type="Proteomes" id="UP000004814"/>
    </source>
</evidence>
<reference evidence="1 2" key="1">
    <citation type="submission" date="2008-03" db="EMBL/GenBank/DDBJ databases">
        <title>Sequencing of the draft genome and assembly of Burkholderia ambifaria MEX-5.</title>
        <authorList>
            <consortium name="US DOE Joint Genome Institute (JGI-PGF)"/>
            <person name="Copeland A."/>
            <person name="Lucas S."/>
            <person name="Lapidus A."/>
            <person name="Glavina del Rio T."/>
            <person name="Dalin E."/>
            <person name="Tice H."/>
            <person name="Bruce D."/>
            <person name="Goodwin L."/>
            <person name="Pitluck S."/>
            <person name="Larimer F."/>
            <person name="Land M.L."/>
            <person name="Hauser L."/>
            <person name="Tiedje J."/>
            <person name="Richardson P."/>
        </authorList>
    </citation>
    <scope>NUCLEOTIDE SEQUENCE [LARGE SCALE GENOMIC DNA]</scope>
    <source>
        <strain evidence="1 2">MEX-5</strain>
    </source>
</reference>
<protein>
    <submittedName>
        <fullName evidence="1">Uncharacterized protein</fullName>
    </submittedName>
</protein>
<organism evidence="1 2">
    <name type="scientific">Burkholderia ambifaria MEX-5</name>
    <dbReference type="NCBI Taxonomy" id="396597"/>
    <lineage>
        <taxon>Bacteria</taxon>
        <taxon>Pseudomonadati</taxon>
        <taxon>Pseudomonadota</taxon>
        <taxon>Betaproteobacteria</taxon>
        <taxon>Burkholderiales</taxon>
        <taxon>Burkholderiaceae</taxon>
        <taxon>Burkholderia</taxon>
        <taxon>Burkholderia cepacia complex</taxon>
    </lineage>
</organism>
<dbReference type="AlphaFoldDB" id="B1SWT6"/>
<dbReference type="Proteomes" id="UP000004814">
    <property type="component" value="Unassembled WGS sequence"/>
</dbReference>
<dbReference type="PATRIC" id="fig|396597.7.peg.8446"/>
<comment type="caution">
    <text evidence="1">The sequence shown here is derived from an EMBL/GenBank/DDBJ whole genome shotgun (WGS) entry which is preliminary data.</text>
</comment>
<gene>
    <name evidence="1" type="ORF">BamMEX5DRAFT_0006</name>
</gene>
<accession>B1SWT6</accession>
<proteinExistence type="predicted"/>
<sequence>MRWNDSNGDCGDSEARALCRIDESFAPNIMGNAMTMAS</sequence>
<dbReference type="EMBL" id="ABLK01000001">
    <property type="protein sequence ID" value="EDT44150.1"/>
    <property type="molecule type" value="Genomic_DNA"/>
</dbReference>
<name>B1SWT6_9BURK</name>
<evidence type="ECO:0000313" key="1">
    <source>
        <dbReference type="EMBL" id="EDT44150.1"/>
    </source>
</evidence>